<gene>
    <name evidence="4" type="ORF">Z519_01191</name>
</gene>
<reference evidence="4" key="1">
    <citation type="submission" date="2015-01" db="EMBL/GenBank/DDBJ databases">
        <title>The Genome Sequence of Cladophialophora bantiana CBS 173.52.</title>
        <authorList>
            <consortium name="The Broad Institute Genomics Platform"/>
            <person name="Cuomo C."/>
            <person name="de Hoog S."/>
            <person name="Gorbushina A."/>
            <person name="Stielow B."/>
            <person name="Teixiera M."/>
            <person name="Abouelleil A."/>
            <person name="Chapman S.B."/>
            <person name="Priest M."/>
            <person name="Young S.K."/>
            <person name="Wortman J."/>
            <person name="Nusbaum C."/>
            <person name="Birren B."/>
        </authorList>
    </citation>
    <scope>NUCLEOTIDE SEQUENCE [LARGE SCALE GENOMIC DNA]</scope>
    <source>
        <strain evidence="4">CBS 173.52</strain>
    </source>
</reference>
<dbReference type="OrthoDB" id="1431247at2759"/>
<dbReference type="RefSeq" id="XP_016624276.1">
    <property type="nucleotide sequence ID" value="XM_016758948.1"/>
</dbReference>
<dbReference type="InterPro" id="IPR002068">
    <property type="entry name" value="A-crystallin/Hsp20_dom"/>
</dbReference>
<dbReference type="SUPFAM" id="SSF49764">
    <property type="entry name" value="HSP20-like chaperones"/>
    <property type="match status" value="1"/>
</dbReference>
<evidence type="ECO:0000259" key="3">
    <source>
        <dbReference type="PROSITE" id="PS01031"/>
    </source>
</evidence>
<accession>A0A0D2GGY2</accession>
<dbReference type="GeneID" id="27694119"/>
<dbReference type="AlphaFoldDB" id="A0A0D2GGY2"/>
<dbReference type="InterPro" id="IPR008978">
    <property type="entry name" value="HSP20-like_chaperone"/>
</dbReference>
<organism evidence="4 5">
    <name type="scientific">Cladophialophora bantiana (strain ATCC 10958 / CBS 173.52 / CDC B-1940 / NIH 8579)</name>
    <name type="common">Xylohypha bantiana</name>
    <dbReference type="NCBI Taxonomy" id="1442370"/>
    <lineage>
        <taxon>Eukaryota</taxon>
        <taxon>Fungi</taxon>
        <taxon>Dikarya</taxon>
        <taxon>Ascomycota</taxon>
        <taxon>Pezizomycotina</taxon>
        <taxon>Eurotiomycetes</taxon>
        <taxon>Chaetothyriomycetidae</taxon>
        <taxon>Chaetothyriales</taxon>
        <taxon>Herpotrichiellaceae</taxon>
        <taxon>Cladophialophora</taxon>
    </lineage>
</organism>
<evidence type="ECO:0000256" key="1">
    <source>
        <dbReference type="PROSITE-ProRule" id="PRU00285"/>
    </source>
</evidence>
<evidence type="ECO:0000256" key="2">
    <source>
        <dbReference type="RuleBase" id="RU003616"/>
    </source>
</evidence>
<dbReference type="PROSITE" id="PS01031">
    <property type="entry name" value="SHSP"/>
    <property type="match status" value="1"/>
</dbReference>
<dbReference type="HOGENOM" id="CLU_103836_0_0_1"/>
<name>A0A0D2GGY2_CLAB1</name>
<dbReference type="EMBL" id="KN846981">
    <property type="protein sequence ID" value="KIW97607.1"/>
    <property type="molecule type" value="Genomic_DNA"/>
</dbReference>
<keyword evidence="5" id="KW-1185">Reference proteome</keyword>
<dbReference type="CDD" id="cd06464">
    <property type="entry name" value="ACD_sHsps-like"/>
    <property type="match status" value="1"/>
</dbReference>
<evidence type="ECO:0000313" key="5">
    <source>
        <dbReference type="Proteomes" id="UP000053789"/>
    </source>
</evidence>
<proteinExistence type="inferred from homology"/>
<comment type="similarity">
    <text evidence="1 2">Belongs to the small heat shock protein (HSP20) family.</text>
</comment>
<evidence type="ECO:0000313" key="4">
    <source>
        <dbReference type="EMBL" id="KIW97607.1"/>
    </source>
</evidence>
<dbReference type="Gene3D" id="2.60.40.790">
    <property type="match status" value="1"/>
</dbReference>
<dbReference type="Pfam" id="PF00011">
    <property type="entry name" value="HSP20"/>
    <property type="match status" value="1"/>
</dbReference>
<protein>
    <recommendedName>
        <fullName evidence="3">SHSP domain-containing protein</fullName>
    </recommendedName>
</protein>
<sequence length="159" mass="17310">MSTIECLLHPHHISLVDTHSLRAKLNHVGDAYYNVDGLPSHRGVLAPKLDVFELDGNTAGWLLVGDIPGVASADDIRIEWLDGTTIFIRGKMATSSIPTFGETGSRIMKTVHKERHEGPFERSVTLPAKANPSETRIEVKDGVVFVRIPKTSEADSGTA</sequence>
<dbReference type="Proteomes" id="UP000053789">
    <property type="component" value="Unassembled WGS sequence"/>
</dbReference>
<feature type="domain" description="SHSP" evidence="3">
    <location>
        <begin position="40"/>
        <end position="159"/>
    </location>
</feature>
<dbReference type="VEuPathDB" id="FungiDB:Z519_01191"/>